<dbReference type="Proteomes" id="UP000251341">
    <property type="component" value="Unassembled WGS sequence"/>
</dbReference>
<dbReference type="AlphaFoldDB" id="A0A315ET95"/>
<evidence type="ECO:0000313" key="1">
    <source>
        <dbReference type="EMBL" id="PUE59174.1"/>
    </source>
</evidence>
<evidence type="ECO:0000313" key="2">
    <source>
        <dbReference type="Proteomes" id="UP000251341"/>
    </source>
</evidence>
<comment type="caution">
    <text evidence="1">The sequence shown here is derived from an EMBL/GenBank/DDBJ whole genome shotgun (WGS) entry which is preliminary data.</text>
</comment>
<keyword evidence="2" id="KW-1185">Reference proteome</keyword>
<dbReference type="RefSeq" id="WP_108401950.1">
    <property type="nucleotide sequence ID" value="NZ_NESP01000001.1"/>
</dbReference>
<organism evidence="1 2">
    <name type="scientific">Limnohabitans curvus</name>
    <dbReference type="NCBI Taxonomy" id="323423"/>
    <lineage>
        <taxon>Bacteria</taxon>
        <taxon>Pseudomonadati</taxon>
        <taxon>Pseudomonadota</taxon>
        <taxon>Betaproteobacteria</taxon>
        <taxon>Burkholderiales</taxon>
        <taxon>Comamonadaceae</taxon>
        <taxon>Limnohabitans</taxon>
    </lineage>
</organism>
<sequence>MRSSQANDFVKIPTSENESWGFWGTMGGHASIAWPIAMAQISKATGEPPESIRVFLDSSHGRHFADSVQDALLNSHDMHEAVAEAIEKWMSWKIGRLTQRSYGIPKGLPYLTGFVIQSGIDQDCT</sequence>
<dbReference type="EMBL" id="NESP01000001">
    <property type="protein sequence ID" value="PUE59174.1"/>
    <property type="molecule type" value="Genomic_DNA"/>
</dbReference>
<gene>
    <name evidence="1" type="ORF">B9Z44_06070</name>
</gene>
<protein>
    <submittedName>
        <fullName evidence="1">Uncharacterized protein</fullName>
    </submittedName>
</protein>
<name>A0A315ET95_9BURK</name>
<reference evidence="1 2" key="1">
    <citation type="submission" date="2017-04" db="EMBL/GenBank/DDBJ databases">
        <title>Unexpected and diverse lifestyles within the genus Limnohabitans.</title>
        <authorList>
            <person name="Kasalicky V."/>
            <person name="Mehrshad M."/>
            <person name="Andrei S.-A."/>
            <person name="Salcher M."/>
            <person name="Kratochvilova H."/>
            <person name="Simek K."/>
            <person name="Ghai R."/>
        </authorList>
    </citation>
    <scope>NUCLEOTIDE SEQUENCE [LARGE SCALE GENOMIC DNA]</scope>
    <source>
        <strain evidence="1 2">MWH-C5</strain>
    </source>
</reference>
<accession>A0A315ET95</accession>
<proteinExistence type="predicted"/>